<name>K8E106_9FIRM</name>
<dbReference type="EMBL" id="CAOS01000015">
    <property type="protein sequence ID" value="CCO09354.1"/>
    <property type="molecule type" value="Genomic_DNA"/>
</dbReference>
<sequence>MLIALLSMAILLLALWVVPNISLDTTAIMEVILRKGLL</sequence>
<gene>
    <name evidence="1" type="ORF">DESHY_80021</name>
</gene>
<organism evidence="1 2">
    <name type="scientific">Desulforamulus hydrothermalis Lam5 = DSM 18033</name>
    <dbReference type="NCBI Taxonomy" id="1121428"/>
    <lineage>
        <taxon>Bacteria</taxon>
        <taxon>Bacillati</taxon>
        <taxon>Bacillota</taxon>
        <taxon>Clostridia</taxon>
        <taxon>Eubacteriales</taxon>
        <taxon>Peptococcaceae</taxon>
        <taxon>Desulforamulus</taxon>
    </lineage>
</organism>
<protein>
    <submittedName>
        <fullName evidence="1">Uncharacterized protein</fullName>
    </submittedName>
</protein>
<keyword evidence="2" id="KW-1185">Reference proteome</keyword>
<dbReference type="AlphaFoldDB" id="K8E106"/>
<evidence type="ECO:0000313" key="1">
    <source>
        <dbReference type="EMBL" id="CCO09354.1"/>
    </source>
</evidence>
<evidence type="ECO:0000313" key="2">
    <source>
        <dbReference type="Proteomes" id="UP000009315"/>
    </source>
</evidence>
<reference evidence="1 2" key="1">
    <citation type="journal article" date="2013" name="Genome Announc.">
        <title>Genome Sequence of the Sulfate-Reducing Bacterium Desulfotomaculum hydrothermale Lam5(T).</title>
        <authorList>
            <person name="Amin O."/>
            <person name="Fardeau M.L."/>
            <person name="Valette O."/>
            <person name="Hirschler-Rea A."/>
            <person name="Barbe V."/>
            <person name="Medigue C."/>
            <person name="Vacherie B."/>
            <person name="Ollivier B."/>
            <person name="Bertin P.N."/>
            <person name="Dolla A."/>
        </authorList>
    </citation>
    <scope>NUCLEOTIDE SEQUENCE [LARGE SCALE GENOMIC DNA]</scope>
    <source>
        <strain evidence="2">Lam5 / DSM 18033</strain>
    </source>
</reference>
<comment type="caution">
    <text evidence="1">The sequence shown here is derived from an EMBL/GenBank/DDBJ whole genome shotgun (WGS) entry which is preliminary data.</text>
</comment>
<proteinExistence type="predicted"/>
<accession>K8E106</accession>
<dbReference type="Proteomes" id="UP000009315">
    <property type="component" value="Unassembled WGS sequence"/>
</dbReference>